<keyword evidence="9" id="KW-0472">Membrane</keyword>
<dbReference type="InterPro" id="IPR028503">
    <property type="entry name" value="SH3GLB_SH3"/>
</dbReference>
<organism evidence="20 21">
    <name type="scientific">Myripristis murdjan</name>
    <name type="common">pinecone soldierfish</name>
    <dbReference type="NCBI Taxonomy" id="586833"/>
    <lineage>
        <taxon>Eukaryota</taxon>
        <taxon>Metazoa</taxon>
        <taxon>Chordata</taxon>
        <taxon>Craniata</taxon>
        <taxon>Vertebrata</taxon>
        <taxon>Euteleostomi</taxon>
        <taxon>Actinopterygii</taxon>
        <taxon>Neopterygii</taxon>
        <taxon>Teleostei</taxon>
        <taxon>Neoteleostei</taxon>
        <taxon>Acanthomorphata</taxon>
        <taxon>Holocentriformes</taxon>
        <taxon>Holocentridae</taxon>
        <taxon>Myripristis</taxon>
    </lineage>
</organism>
<dbReference type="AlphaFoldDB" id="A0A667Y8F1"/>
<evidence type="ECO:0000256" key="14">
    <source>
        <dbReference type="ARBA" id="ARBA00038771"/>
    </source>
</evidence>
<proteinExistence type="inferred from homology"/>
<evidence type="ECO:0000256" key="10">
    <source>
        <dbReference type="ARBA" id="ARBA00023034"/>
    </source>
</evidence>
<feature type="domain" description="BAR" evidence="19">
    <location>
        <begin position="24"/>
        <end position="287"/>
    </location>
</feature>
<evidence type="ECO:0000256" key="2">
    <source>
        <dbReference type="ARBA" id="ARBA00004450"/>
    </source>
</evidence>
<dbReference type="Gene3D" id="1.20.1270.60">
    <property type="entry name" value="Arfaptin homology (AH) domain/BAR domain"/>
    <property type="match status" value="1"/>
</dbReference>
<feature type="domain" description="SH3" evidence="18">
    <location>
        <begin position="323"/>
        <end position="383"/>
    </location>
</feature>
<keyword evidence="6 17" id="KW-0728">SH3 domain</keyword>
<keyword evidence="8" id="KW-0053">Apoptosis</keyword>
<dbReference type="InterPro" id="IPR050384">
    <property type="entry name" value="Endophilin_SH3RF"/>
</dbReference>
<evidence type="ECO:0000256" key="7">
    <source>
        <dbReference type="ARBA" id="ARBA00022490"/>
    </source>
</evidence>
<dbReference type="SUPFAM" id="SSF103657">
    <property type="entry name" value="BAR/IMD domain-like"/>
    <property type="match status" value="1"/>
</dbReference>
<keyword evidence="7" id="KW-0963">Cytoplasm</keyword>
<dbReference type="PROSITE" id="PS51021">
    <property type="entry name" value="BAR"/>
    <property type="match status" value="1"/>
</dbReference>
<keyword evidence="21" id="KW-1185">Reference proteome</keyword>
<dbReference type="GO" id="GO:0000139">
    <property type="term" value="C:Golgi membrane"/>
    <property type="evidence" value="ECO:0007669"/>
    <property type="project" value="UniProtKB-SubCell"/>
</dbReference>
<evidence type="ECO:0000256" key="11">
    <source>
        <dbReference type="ARBA" id="ARBA00023054"/>
    </source>
</evidence>
<dbReference type="PANTHER" id="PTHR14167">
    <property type="entry name" value="SH3 DOMAIN-CONTAINING"/>
    <property type="match status" value="1"/>
</dbReference>
<keyword evidence="12" id="KW-0496">Mitochondrion</keyword>
<dbReference type="PROSITE" id="PS50002">
    <property type="entry name" value="SH3"/>
    <property type="match status" value="1"/>
</dbReference>
<evidence type="ECO:0000256" key="17">
    <source>
        <dbReference type="PROSITE-ProRule" id="PRU00192"/>
    </source>
</evidence>
<reference evidence="20" key="3">
    <citation type="submission" date="2025-09" db="UniProtKB">
        <authorList>
            <consortium name="Ensembl"/>
        </authorList>
    </citation>
    <scope>IDENTIFICATION</scope>
</reference>
<dbReference type="InterPro" id="IPR004148">
    <property type="entry name" value="BAR_dom"/>
</dbReference>
<dbReference type="InParanoid" id="A0A667Y8F1"/>
<evidence type="ECO:0000259" key="18">
    <source>
        <dbReference type="PROSITE" id="PS50002"/>
    </source>
</evidence>
<dbReference type="InterPro" id="IPR001452">
    <property type="entry name" value="SH3_domain"/>
</dbReference>
<evidence type="ECO:0000256" key="12">
    <source>
        <dbReference type="ARBA" id="ARBA00023128"/>
    </source>
</evidence>
<evidence type="ECO:0000256" key="4">
    <source>
        <dbReference type="ARBA" id="ARBA00006697"/>
    </source>
</evidence>
<evidence type="ECO:0000313" key="21">
    <source>
        <dbReference type="Proteomes" id="UP000472263"/>
    </source>
</evidence>
<accession>A0A667Y8F1</accession>
<dbReference type="GO" id="GO:0061024">
    <property type="term" value="P:membrane organization"/>
    <property type="evidence" value="ECO:0007669"/>
    <property type="project" value="TreeGrafter"/>
</dbReference>
<comment type="subunit">
    <text evidence="14">Homodimer, and heterodimer with SH3GLB1.</text>
</comment>
<dbReference type="SMART" id="SM00326">
    <property type="entry name" value="SH3"/>
    <property type="match status" value="1"/>
</dbReference>
<evidence type="ECO:0000313" key="20">
    <source>
        <dbReference type="Ensembl" id="ENSMMDP00005020409.1"/>
    </source>
</evidence>
<keyword evidence="9" id="KW-1000">Mitochondrion outer membrane</keyword>
<evidence type="ECO:0000256" key="9">
    <source>
        <dbReference type="ARBA" id="ARBA00022787"/>
    </source>
</evidence>
<dbReference type="PANTHER" id="PTHR14167:SF68">
    <property type="entry name" value="DREBRIN-LIKE PROTEIN-RELATED"/>
    <property type="match status" value="1"/>
</dbReference>
<reference evidence="20" key="2">
    <citation type="submission" date="2025-08" db="UniProtKB">
        <authorList>
            <consortium name="Ensembl"/>
        </authorList>
    </citation>
    <scope>IDENTIFICATION</scope>
</reference>
<dbReference type="Proteomes" id="UP000472263">
    <property type="component" value="Chromosome 9"/>
</dbReference>
<dbReference type="Pfam" id="PF14604">
    <property type="entry name" value="SH3_9"/>
    <property type="match status" value="1"/>
</dbReference>
<gene>
    <name evidence="20" type="primary">SH3GLB2</name>
</gene>
<dbReference type="Gene3D" id="2.30.30.40">
    <property type="entry name" value="SH3 Domains"/>
    <property type="match status" value="1"/>
</dbReference>
<sequence>MDFNVKKLASDAGVFFTRAVQFTEEKLGQAEKTELDAHFENLLSRADCTKNWTEKIFRQTEVLLQPNPSARIEEFLYEKLDRKAPSRITNAELLGQYMQDAAKEFGAGGPYGSTLIKVGECERRLGGAEREFLQTSAISFLTPLRNFLEGDWRTISKERRLLENRRLDLDACKTRLKKAKAAEAKAAMTPDFQETRPRNYVLSASASALWSEEVDKAEHELRVAQTEFDRQAEVTRLLLEGISSTHVNHLRCLHEFVEAQAAYYKQCHLHMQELQKELGRFPNAFAVNSVNSMAATGSSLPAGITSPVEADTLKIEEVQAPATGTRKAKVLYDYDAADSSELSLLADELITVYTVPGMDSDWLIGERGNQKGKVPVTYLELLS</sequence>
<dbReference type="GO" id="GO:0006915">
    <property type="term" value="P:apoptotic process"/>
    <property type="evidence" value="ECO:0007669"/>
    <property type="project" value="UniProtKB-KW"/>
</dbReference>
<evidence type="ECO:0000256" key="3">
    <source>
        <dbReference type="ARBA" id="ARBA00004496"/>
    </source>
</evidence>
<dbReference type="Pfam" id="PF03114">
    <property type="entry name" value="BAR"/>
    <property type="match status" value="1"/>
</dbReference>
<evidence type="ECO:0000256" key="6">
    <source>
        <dbReference type="ARBA" id="ARBA00022443"/>
    </source>
</evidence>
<dbReference type="GO" id="GO:0005741">
    <property type="term" value="C:mitochondrial outer membrane"/>
    <property type="evidence" value="ECO:0007669"/>
    <property type="project" value="UniProtKB-SubCell"/>
</dbReference>
<dbReference type="SMART" id="SM00721">
    <property type="entry name" value="BAR"/>
    <property type="match status" value="1"/>
</dbReference>
<evidence type="ECO:0000256" key="8">
    <source>
        <dbReference type="ARBA" id="ARBA00022703"/>
    </source>
</evidence>
<name>A0A667Y8F1_9TELE</name>
<evidence type="ECO:0000256" key="5">
    <source>
        <dbReference type="ARBA" id="ARBA00018361"/>
    </source>
</evidence>
<dbReference type="CDD" id="cd07617">
    <property type="entry name" value="BAR_Endophilin_B2"/>
    <property type="match status" value="1"/>
</dbReference>
<evidence type="ECO:0000259" key="19">
    <source>
        <dbReference type="PROSITE" id="PS51021"/>
    </source>
</evidence>
<dbReference type="FunFam" id="1.20.1270.60:FF:000017">
    <property type="entry name" value="endophilin-B2 isoform X1"/>
    <property type="match status" value="1"/>
</dbReference>
<evidence type="ECO:0000256" key="1">
    <source>
        <dbReference type="ARBA" id="ARBA00004395"/>
    </source>
</evidence>
<dbReference type="CDD" id="cd11945">
    <property type="entry name" value="SH3_Endophilin_B1"/>
    <property type="match status" value="1"/>
</dbReference>
<evidence type="ECO:0000256" key="16">
    <source>
        <dbReference type="ARBA" id="ARBA00042180"/>
    </source>
</evidence>
<evidence type="ECO:0000256" key="15">
    <source>
        <dbReference type="ARBA" id="ARBA00040331"/>
    </source>
</evidence>
<dbReference type="InterPro" id="IPR036028">
    <property type="entry name" value="SH3-like_dom_sf"/>
</dbReference>
<dbReference type="GeneTree" id="ENSGT00940000155841"/>
<protein>
    <recommendedName>
        <fullName evidence="5">Endophilin-B1</fullName>
    </recommendedName>
    <alternativeName>
        <fullName evidence="15">Endophilin-B2</fullName>
    </alternativeName>
    <alternativeName>
        <fullName evidence="13">SH3 domain-containing GRB2-like protein B1</fullName>
    </alternativeName>
    <alternativeName>
        <fullName evidence="16">SH3 domain-containing GRB2-like protein B2</fullName>
    </alternativeName>
</protein>
<dbReference type="SUPFAM" id="SSF50044">
    <property type="entry name" value="SH3-domain"/>
    <property type="match status" value="1"/>
</dbReference>
<comment type="similarity">
    <text evidence="4">Belongs to the endophilin family.</text>
</comment>
<dbReference type="InterPro" id="IPR027267">
    <property type="entry name" value="AH/BAR_dom_sf"/>
</dbReference>
<dbReference type="Ensembl" id="ENSMMDT00005020886.1">
    <property type="protein sequence ID" value="ENSMMDP00005020409.1"/>
    <property type="gene ID" value="ENSMMDG00005009900.1"/>
</dbReference>
<comment type="subcellular location">
    <subcellularLocation>
        <location evidence="3">Cytoplasm</location>
    </subcellularLocation>
    <subcellularLocation>
        <location evidence="1">Golgi apparatus membrane</location>
        <topology evidence="1">Peripheral membrane protein</topology>
    </subcellularLocation>
    <subcellularLocation>
        <location evidence="2">Mitochondrion outer membrane</location>
        <topology evidence="2">Peripheral membrane protein</topology>
    </subcellularLocation>
</comment>
<evidence type="ECO:0000256" key="13">
    <source>
        <dbReference type="ARBA" id="ARBA00033266"/>
    </source>
</evidence>
<keyword evidence="11" id="KW-0175">Coiled coil</keyword>
<keyword evidence="10" id="KW-0333">Golgi apparatus</keyword>
<reference evidence="20" key="1">
    <citation type="submission" date="2019-06" db="EMBL/GenBank/DDBJ databases">
        <authorList>
            <consortium name="Wellcome Sanger Institute Data Sharing"/>
        </authorList>
    </citation>
    <scope>NUCLEOTIDE SEQUENCE [LARGE SCALE GENOMIC DNA]</scope>
</reference>